<feature type="transmembrane region" description="Helical" evidence="6">
    <location>
        <begin position="204"/>
        <end position="227"/>
    </location>
</feature>
<proteinExistence type="predicted"/>
<dbReference type="RefSeq" id="WP_186364732.1">
    <property type="nucleotide sequence ID" value="NZ_JAMBQA010000016.1"/>
</dbReference>
<keyword evidence="2" id="KW-0813">Transport</keyword>
<feature type="domain" description="Major facilitator superfamily (MFS) profile" evidence="7">
    <location>
        <begin position="44"/>
        <end position="236"/>
    </location>
</feature>
<evidence type="ECO:0000256" key="1">
    <source>
        <dbReference type="ARBA" id="ARBA00004651"/>
    </source>
</evidence>
<dbReference type="Proteomes" id="UP001152422">
    <property type="component" value="Unassembled WGS sequence"/>
</dbReference>
<dbReference type="PANTHER" id="PTHR23501">
    <property type="entry name" value="MAJOR FACILITATOR SUPERFAMILY"/>
    <property type="match status" value="1"/>
</dbReference>
<dbReference type="PANTHER" id="PTHR23501:SF191">
    <property type="entry name" value="VACUOLAR BASIC AMINO ACID TRANSPORTER 4"/>
    <property type="match status" value="1"/>
</dbReference>
<dbReference type="Pfam" id="PF07690">
    <property type="entry name" value="MFS_1"/>
    <property type="match status" value="1"/>
</dbReference>
<evidence type="ECO:0000313" key="9">
    <source>
        <dbReference type="Proteomes" id="UP001152422"/>
    </source>
</evidence>
<dbReference type="Gene3D" id="1.20.1250.20">
    <property type="entry name" value="MFS general substrate transporter like domains"/>
    <property type="match status" value="1"/>
</dbReference>
<protein>
    <submittedName>
        <fullName evidence="8">MFS transporter</fullName>
    </submittedName>
</protein>
<dbReference type="AlphaFoldDB" id="A0A9X4R015"/>
<organism evidence="8 9">
    <name type="scientific">Staphylococcus equorum</name>
    <dbReference type="NCBI Taxonomy" id="246432"/>
    <lineage>
        <taxon>Bacteria</taxon>
        <taxon>Bacillati</taxon>
        <taxon>Bacillota</taxon>
        <taxon>Bacilli</taxon>
        <taxon>Bacillales</taxon>
        <taxon>Staphylococcaceae</taxon>
        <taxon>Staphylococcus</taxon>
    </lineage>
</organism>
<dbReference type="GO" id="GO:0005886">
    <property type="term" value="C:plasma membrane"/>
    <property type="evidence" value="ECO:0007669"/>
    <property type="project" value="UniProtKB-SubCell"/>
</dbReference>
<feature type="transmembrane region" description="Helical" evidence="6">
    <location>
        <begin position="6"/>
        <end position="25"/>
    </location>
</feature>
<dbReference type="InterPro" id="IPR011701">
    <property type="entry name" value="MFS"/>
</dbReference>
<feature type="transmembrane region" description="Helical" evidence="6">
    <location>
        <begin position="110"/>
        <end position="129"/>
    </location>
</feature>
<dbReference type="GO" id="GO:0022857">
    <property type="term" value="F:transmembrane transporter activity"/>
    <property type="evidence" value="ECO:0007669"/>
    <property type="project" value="InterPro"/>
</dbReference>
<dbReference type="SUPFAM" id="SSF103473">
    <property type="entry name" value="MFS general substrate transporter"/>
    <property type="match status" value="1"/>
</dbReference>
<comment type="subcellular location">
    <subcellularLocation>
        <location evidence="1">Cell membrane</location>
        <topology evidence="1">Multi-pass membrane protein</topology>
    </subcellularLocation>
</comment>
<evidence type="ECO:0000256" key="6">
    <source>
        <dbReference type="SAM" id="Phobius"/>
    </source>
</evidence>
<dbReference type="EMBL" id="JAMBQA010000016">
    <property type="protein sequence ID" value="MDG0847439.1"/>
    <property type="molecule type" value="Genomic_DNA"/>
</dbReference>
<feature type="transmembrane region" description="Helical" evidence="6">
    <location>
        <begin position="45"/>
        <end position="65"/>
    </location>
</feature>
<dbReference type="InterPro" id="IPR036259">
    <property type="entry name" value="MFS_trans_sf"/>
</dbReference>
<evidence type="ECO:0000256" key="4">
    <source>
        <dbReference type="ARBA" id="ARBA00022989"/>
    </source>
</evidence>
<accession>A0A9X4R015</accession>
<feature type="transmembrane region" description="Helical" evidence="6">
    <location>
        <begin position="180"/>
        <end position="198"/>
    </location>
</feature>
<gene>
    <name evidence="8" type="ORF">M4L89_14595</name>
</gene>
<feature type="transmembrane region" description="Helical" evidence="6">
    <location>
        <begin position="85"/>
        <end position="103"/>
    </location>
</feature>
<reference evidence="8" key="1">
    <citation type="submission" date="2022-05" db="EMBL/GenBank/DDBJ databases">
        <title>Comparative genomics of Staphylococcus equorum isolates.</title>
        <authorList>
            <person name="Luelf R.H."/>
        </authorList>
    </citation>
    <scope>NUCLEOTIDE SEQUENCE</scope>
    <source>
        <strain evidence="8">TMW 2.2497</strain>
    </source>
</reference>
<name>A0A9X4R015_9STAP</name>
<keyword evidence="3 6" id="KW-0812">Transmembrane</keyword>
<comment type="caution">
    <text evidence="8">The sequence shown here is derived from an EMBL/GenBank/DDBJ whole genome shotgun (WGS) entry which is preliminary data.</text>
</comment>
<keyword evidence="5 6" id="KW-0472">Membrane</keyword>
<evidence type="ECO:0000313" key="8">
    <source>
        <dbReference type="EMBL" id="MDG0847439.1"/>
    </source>
</evidence>
<dbReference type="PROSITE" id="PS50850">
    <property type="entry name" value="MFS"/>
    <property type="match status" value="1"/>
</dbReference>
<evidence type="ECO:0000256" key="2">
    <source>
        <dbReference type="ARBA" id="ARBA00022448"/>
    </source>
</evidence>
<sequence length="236" mass="25161">MGWTNPIIIGLATIGIISLITFILIERKAVEPLVPISLFRDRGVVLANVLTLFVGALSIGIITYIPTWGQAVMGNNASQSGLMLTPYLILWTGGSFIVGFLVGKIQFSKIMKLGAISLIIGTLLLTFANGNTPDVLIYLCTALLGLGMGLIVPLLIVYIQSNVSEKELGSAMGLNSFVNTLSQSIGVTIFGVIYSIFSNNGTEIGIHAIFIGTVVLAIITFATTFFMKNKGSQQEN</sequence>
<feature type="transmembrane region" description="Helical" evidence="6">
    <location>
        <begin position="135"/>
        <end position="159"/>
    </location>
</feature>
<evidence type="ECO:0000256" key="5">
    <source>
        <dbReference type="ARBA" id="ARBA00023136"/>
    </source>
</evidence>
<keyword evidence="9" id="KW-1185">Reference proteome</keyword>
<evidence type="ECO:0000256" key="3">
    <source>
        <dbReference type="ARBA" id="ARBA00022692"/>
    </source>
</evidence>
<evidence type="ECO:0000259" key="7">
    <source>
        <dbReference type="PROSITE" id="PS50850"/>
    </source>
</evidence>
<dbReference type="InterPro" id="IPR020846">
    <property type="entry name" value="MFS_dom"/>
</dbReference>
<keyword evidence="4 6" id="KW-1133">Transmembrane helix</keyword>